<name>A0A8R7QHP4_TRIUA</name>
<reference evidence="4" key="1">
    <citation type="journal article" date="2013" name="Nature">
        <title>Draft genome of the wheat A-genome progenitor Triticum urartu.</title>
        <authorList>
            <person name="Ling H.Q."/>
            <person name="Zhao S."/>
            <person name="Liu D."/>
            <person name="Wang J."/>
            <person name="Sun H."/>
            <person name="Zhang C."/>
            <person name="Fan H."/>
            <person name="Li D."/>
            <person name="Dong L."/>
            <person name="Tao Y."/>
            <person name="Gao C."/>
            <person name="Wu H."/>
            <person name="Li Y."/>
            <person name="Cui Y."/>
            <person name="Guo X."/>
            <person name="Zheng S."/>
            <person name="Wang B."/>
            <person name="Yu K."/>
            <person name="Liang Q."/>
            <person name="Yang W."/>
            <person name="Lou X."/>
            <person name="Chen J."/>
            <person name="Feng M."/>
            <person name="Jian J."/>
            <person name="Zhang X."/>
            <person name="Luo G."/>
            <person name="Jiang Y."/>
            <person name="Liu J."/>
            <person name="Wang Z."/>
            <person name="Sha Y."/>
            <person name="Zhang B."/>
            <person name="Wu H."/>
            <person name="Tang D."/>
            <person name="Shen Q."/>
            <person name="Xue P."/>
            <person name="Zou S."/>
            <person name="Wang X."/>
            <person name="Liu X."/>
            <person name="Wang F."/>
            <person name="Yang Y."/>
            <person name="An X."/>
            <person name="Dong Z."/>
            <person name="Zhang K."/>
            <person name="Zhang X."/>
            <person name="Luo M.C."/>
            <person name="Dvorak J."/>
            <person name="Tong Y."/>
            <person name="Wang J."/>
            <person name="Yang H."/>
            <person name="Li Z."/>
            <person name="Wang D."/>
            <person name="Zhang A."/>
            <person name="Wang J."/>
        </authorList>
    </citation>
    <scope>NUCLEOTIDE SEQUENCE</scope>
    <source>
        <strain evidence="4">cv. G1812</strain>
    </source>
</reference>
<dbReference type="PANTHER" id="PTHR47482">
    <property type="entry name" value="OS11G0632001 PROTEIN"/>
    <property type="match status" value="1"/>
</dbReference>
<sequence length="329" mass="36878">MAEEGSATMCAEELQNGLEFLLDPVDRFPLNEVTADVERPDPLVLVDVRRSAPATADSSSASVFGHIGASTHHVRSPCKRPLSPMKSAESTGKVNPEAPGRTRRLRIGRAPLDRVPCAGRVTPLEETIRRYADKPTESVVKPQIGMSFDSLGEAYDFYNLYSWELGFGIRYGKSRLNVERTKCMQEIVCGCSGKPEQQNSRSCRCECPAMVRLLRAADNGWYIAEHRASHNHSLSLTCGEKVHWPSHKHTDVYTKDLVKQLRENNVNLNKVYSIVGSFFGSTQSVPFTKRSLRNLCGRISRDQADDDVNKTLAIFKEIQQNDPEFTYRV</sequence>
<dbReference type="InterPro" id="IPR004330">
    <property type="entry name" value="FAR1_DNA_bnd_dom"/>
</dbReference>
<reference evidence="3" key="3">
    <citation type="submission" date="2022-06" db="UniProtKB">
        <authorList>
            <consortium name="EnsemblPlants"/>
        </authorList>
    </citation>
    <scope>IDENTIFICATION</scope>
</reference>
<evidence type="ECO:0000313" key="4">
    <source>
        <dbReference type="Proteomes" id="UP000015106"/>
    </source>
</evidence>
<dbReference type="AlphaFoldDB" id="A0A8R7QHP4"/>
<dbReference type="Proteomes" id="UP000015106">
    <property type="component" value="Chromosome 5"/>
</dbReference>
<feature type="domain" description="FAR1" evidence="2">
    <location>
        <begin position="156"/>
        <end position="234"/>
    </location>
</feature>
<keyword evidence="4" id="KW-1185">Reference proteome</keyword>
<accession>A0A8R7QHP4</accession>
<dbReference type="Pfam" id="PF03101">
    <property type="entry name" value="FAR1"/>
    <property type="match status" value="1"/>
</dbReference>
<reference evidence="3" key="2">
    <citation type="submission" date="2018-03" db="EMBL/GenBank/DDBJ databases">
        <title>The Triticum urartu genome reveals the dynamic nature of wheat genome evolution.</title>
        <authorList>
            <person name="Ling H."/>
            <person name="Ma B."/>
            <person name="Shi X."/>
            <person name="Liu H."/>
            <person name="Dong L."/>
            <person name="Sun H."/>
            <person name="Cao Y."/>
            <person name="Gao Q."/>
            <person name="Zheng S."/>
            <person name="Li Y."/>
            <person name="Yu Y."/>
            <person name="Du H."/>
            <person name="Qi M."/>
            <person name="Li Y."/>
            <person name="Yu H."/>
            <person name="Cui Y."/>
            <person name="Wang N."/>
            <person name="Chen C."/>
            <person name="Wu H."/>
            <person name="Zhao Y."/>
            <person name="Zhang J."/>
            <person name="Li Y."/>
            <person name="Zhou W."/>
            <person name="Zhang B."/>
            <person name="Hu W."/>
            <person name="Eijk M."/>
            <person name="Tang J."/>
            <person name="Witsenboer H."/>
            <person name="Zhao S."/>
            <person name="Li Z."/>
            <person name="Zhang A."/>
            <person name="Wang D."/>
            <person name="Liang C."/>
        </authorList>
    </citation>
    <scope>NUCLEOTIDE SEQUENCE [LARGE SCALE GENOMIC DNA]</scope>
    <source>
        <strain evidence="3">cv. G1812</strain>
    </source>
</reference>
<dbReference type="PANTHER" id="PTHR47482:SF5">
    <property type="entry name" value="FAR1 DOMAIN-CONTAINING PROTEIN"/>
    <property type="match status" value="1"/>
</dbReference>
<protein>
    <recommendedName>
        <fullName evidence="2">FAR1 domain-containing protein</fullName>
    </recommendedName>
</protein>
<evidence type="ECO:0000259" key="2">
    <source>
        <dbReference type="Pfam" id="PF03101"/>
    </source>
</evidence>
<dbReference type="Gramene" id="TuG1812G0500002367.01.T01">
    <property type="protein sequence ID" value="TuG1812G0500002367.01.T01"/>
    <property type="gene ID" value="TuG1812G0500002367.01"/>
</dbReference>
<dbReference type="EnsemblPlants" id="TuG1812G0500002367.01.T01">
    <property type="protein sequence ID" value="TuG1812G0500002367.01.T01"/>
    <property type="gene ID" value="TuG1812G0500002367.01"/>
</dbReference>
<feature type="region of interest" description="Disordered" evidence="1">
    <location>
        <begin position="72"/>
        <end position="99"/>
    </location>
</feature>
<evidence type="ECO:0000256" key="1">
    <source>
        <dbReference type="SAM" id="MobiDB-lite"/>
    </source>
</evidence>
<gene>
    <name evidence="3" type="primary">LOC125509287</name>
</gene>
<organism evidence="3 4">
    <name type="scientific">Triticum urartu</name>
    <name type="common">Red wild einkorn</name>
    <name type="synonym">Crithodium urartu</name>
    <dbReference type="NCBI Taxonomy" id="4572"/>
    <lineage>
        <taxon>Eukaryota</taxon>
        <taxon>Viridiplantae</taxon>
        <taxon>Streptophyta</taxon>
        <taxon>Embryophyta</taxon>
        <taxon>Tracheophyta</taxon>
        <taxon>Spermatophyta</taxon>
        <taxon>Magnoliopsida</taxon>
        <taxon>Liliopsida</taxon>
        <taxon>Poales</taxon>
        <taxon>Poaceae</taxon>
        <taxon>BOP clade</taxon>
        <taxon>Pooideae</taxon>
        <taxon>Triticodae</taxon>
        <taxon>Triticeae</taxon>
        <taxon>Triticinae</taxon>
        <taxon>Triticum</taxon>
    </lineage>
</organism>
<proteinExistence type="predicted"/>
<evidence type="ECO:0000313" key="3">
    <source>
        <dbReference type="EnsemblPlants" id="TuG1812G0500002367.01.T01"/>
    </source>
</evidence>